<sequence length="116" mass="12407">MCSLRHAVCIASGIAIAQGAAFAAAQDSKTTAITRDNPAAKTLVEPAVKTQEDLEKAKPLDWTKTIGTPKHVEPTAAERKALREAKPAWVEGSPPKDDDEAARGIAPEEPNPRERQ</sequence>
<dbReference type="EMBL" id="BMKG01000018">
    <property type="protein sequence ID" value="GGC13750.1"/>
    <property type="molecule type" value="Genomic_DNA"/>
</dbReference>
<dbReference type="Proteomes" id="UP000622638">
    <property type="component" value="Unassembled WGS sequence"/>
</dbReference>
<accession>A0A6I3T1A2</accession>
<evidence type="ECO:0000256" key="1">
    <source>
        <dbReference type="SAM" id="MobiDB-lite"/>
    </source>
</evidence>
<keyword evidence="2" id="KW-0732">Signal</keyword>
<evidence type="ECO:0008006" key="7">
    <source>
        <dbReference type="Google" id="ProtNLM"/>
    </source>
</evidence>
<evidence type="ECO:0000313" key="6">
    <source>
        <dbReference type="Proteomes" id="UP000622638"/>
    </source>
</evidence>
<reference evidence="3" key="4">
    <citation type="submission" date="2024-05" db="EMBL/GenBank/DDBJ databases">
        <authorList>
            <person name="Sun Q."/>
            <person name="Zhou Y."/>
        </authorList>
    </citation>
    <scope>NUCLEOTIDE SEQUENCE</scope>
    <source>
        <strain evidence="3">CGMCC 1.15931</strain>
    </source>
</reference>
<feature type="region of interest" description="Disordered" evidence="1">
    <location>
        <begin position="60"/>
        <end position="116"/>
    </location>
</feature>
<keyword evidence="6" id="KW-1185">Reference proteome</keyword>
<comment type="caution">
    <text evidence="4">The sequence shown here is derived from an EMBL/GenBank/DDBJ whole genome shotgun (WGS) entry which is preliminary data.</text>
</comment>
<reference evidence="3" key="1">
    <citation type="journal article" date="2014" name="Int. J. Syst. Evol. Microbiol.">
        <title>Complete genome of a new Firmicutes species belonging to the dominant human colonic microbiota ('Ruminococcus bicirculans') reveals two chromosomes and a selective capacity to utilize plant glucans.</title>
        <authorList>
            <consortium name="NISC Comparative Sequencing Program"/>
            <person name="Wegmann U."/>
            <person name="Louis P."/>
            <person name="Goesmann A."/>
            <person name="Henrissat B."/>
            <person name="Duncan S.H."/>
            <person name="Flint H.J."/>
        </authorList>
    </citation>
    <scope>NUCLEOTIDE SEQUENCE</scope>
    <source>
        <strain evidence="3">CGMCC 1.15931</strain>
    </source>
</reference>
<evidence type="ECO:0000313" key="4">
    <source>
        <dbReference type="EMBL" id="MTV55380.1"/>
    </source>
</evidence>
<dbReference type="Proteomes" id="UP000430634">
    <property type="component" value="Unassembled WGS sequence"/>
</dbReference>
<evidence type="ECO:0000256" key="2">
    <source>
        <dbReference type="SAM" id="SignalP"/>
    </source>
</evidence>
<feature type="chain" id="PRO_5026230319" description="DUF4148 domain-containing protein" evidence="2">
    <location>
        <begin position="18"/>
        <end position="116"/>
    </location>
</feature>
<protein>
    <recommendedName>
        <fullName evidence="7">DUF4148 domain-containing protein</fullName>
    </recommendedName>
</protein>
<evidence type="ECO:0000313" key="5">
    <source>
        <dbReference type="Proteomes" id="UP000430634"/>
    </source>
</evidence>
<dbReference type="EMBL" id="WNKZ01000082">
    <property type="protein sequence ID" value="MTV55380.1"/>
    <property type="molecule type" value="Genomic_DNA"/>
</dbReference>
<evidence type="ECO:0000313" key="3">
    <source>
        <dbReference type="EMBL" id="GGC13750.1"/>
    </source>
</evidence>
<feature type="compositionally biased region" description="Basic and acidic residues" evidence="1">
    <location>
        <begin position="70"/>
        <end position="86"/>
    </location>
</feature>
<feature type="signal peptide" evidence="2">
    <location>
        <begin position="1"/>
        <end position="17"/>
    </location>
</feature>
<reference evidence="6" key="2">
    <citation type="journal article" date="2019" name="Int. J. Syst. Evol. Microbiol.">
        <title>The Global Catalogue of Microorganisms (GCM) 10K type strain sequencing project: providing services to taxonomists for standard genome sequencing and annotation.</title>
        <authorList>
            <consortium name="The Broad Institute Genomics Platform"/>
            <consortium name="The Broad Institute Genome Sequencing Center for Infectious Disease"/>
            <person name="Wu L."/>
            <person name="Ma J."/>
        </authorList>
    </citation>
    <scope>NUCLEOTIDE SEQUENCE [LARGE SCALE GENOMIC DNA]</scope>
    <source>
        <strain evidence="6">CGMCC 1.15931</strain>
    </source>
</reference>
<name>A0A6I3T1A2_9BURK</name>
<reference evidence="4 5" key="3">
    <citation type="submission" date="2019-11" db="EMBL/GenBank/DDBJ databases">
        <title>Type strains purchased from KCTC, JCM and DSMZ.</title>
        <authorList>
            <person name="Lu H."/>
        </authorList>
    </citation>
    <scope>NUCLEOTIDE SEQUENCE [LARGE SCALE GENOMIC DNA]</scope>
    <source>
        <strain evidence="4 5">KCTC 52429</strain>
    </source>
</reference>
<organism evidence="4 5">
    <name type="scientific">Pseudoduganella buxea</name>
    <dbReference type="NCBI Taxonomy" id="1949069"/>
    <lineage>
        <taxon>Bacteria</taxon>
        <taxon>Pseudomonadati</taxon>
        <taxon>Pseudomonadota</taxon>
        <taxon>Betaproteobacteria</taxon>
        <taxon>Burkholderiales</taxon>
        <taxon>Oxalobacteraceae</taxon>
        <taxon>Telluria group</taxon>
        <taxon>Pseudoduganella</taxon>
    </lineage>
</organism>
<gene>
    <name evidence="3" type="ORF">GCM10011572_38920</name>
    <name evidence="4" type="ORF">GM672_21890</name>
</gene>
<proteinExistence type="predicted"/>
<dbReference type="AlphaFoldDB" id="A0A6I3T1A2"/>